<proteinExistence type="predicted"/>
<dbReference type="InterPro" id="IPR002636">
    <property type="entry name" value="DUF29"/>
</dbReference>
<reference evidence="1 2" key="1">
    <citation type="submission" date="2020-04" db="EMBL/GenBank/DDBJ databases">
        <title>Enterovirga sp. isolate from soil.</title>
        <authorList>
            <person name="Chea S."/>
            <person name="Kim D.-U."/>
        </authorList>
    </citation>
    <scope>NUCLEOTIDE SEQUENCE [LARGE SCALE GENOMIC DNA]</scope>
    <source>
        <strain evidence="1 2">DB1703</strain>
    </source>
</reference>
<dbReference type="PANTHER" id="PTHR34235:SF4">
    <property type="entry name" value="SLR0291 PROTEIN"/>
    <property type="match status" value="1"/>
</dbReference>
<evidence type="ECO:0000313" key="2">
    <source>
        <dbReference type="Proteomes" id="UP000564885"/>
    </source>
</evidence>
<comment type="caution">
    <text evidence="1">The sequence shown here is derived from an EMBL/GenBank/DDBJ whole genome shotgun (WGS) entry which is preliminary data.</text>
</comment>
<name>A0A849IC62_9HYPH</name>
<keyword evidence="2" id="KW-1185">Reference proteome</keyword>
<gene>
    <name evidence="1" type="ORF">HJG44_14675</name>
</gene>
<accession>A0A849IC62</accession>
<dbReference type="Pfam" id="PF01724">
    <property type="entry name" value="DUF29"/>
    <property type="match status" value="1"/>
</dbReference>
<dbReference type="Proteomes" id="UP000564885">
    <property type="component" value="Unassembled WGS sequence"/>
</dbReference>
<organism evidence="1 2">
    <name type="scientific">Enterovirga aerilata</name>
    <dbReference type="NCBI Taxonomy" id="2730920"/>
    <lineage>
        <taxon>Bacteria</taxon>
        <taxon>Pseudomonadati</taxon>
        <taxon>Pseudomonadota</taxon>
        <taxon>Alphaproteobacteria</taxon>
        <taxon>Hyphomicrobiales</taxon>
        <taxon>Methylobacteriaceae</taxon>
        <taxon>Enterovirga</taxon>
    </lineage>
</organism>
<dbReference type="PANTHER" id="PTHR34235">
    <property type="entry name" value="SLR1203 PROTEIN-RELATED"/>
    <property type="match status" value="1"/>
</dbReference>
<sequence>MTDTSLYETDIVAWADRQVEELRRLAEAGIANSVDWANVIEEIESVGRSEWGGVRSQLVHALAHIIKGACDPDSLSSEAWAGEVKVALAEAREDYRSSMRPHLGMDTIWRRAFARATAALEVHHVAVPPRIPATSPFTLDEVLDPSFDYERGRRRLRAIILAQDSGETP</sequence>
<dbReference type="EMBL" id="JABEPP010000004">
    <property type="protein sequence ID" value="NNM73630.1"/>
    <property type="molecule type" value="Genomic_DNA"/>
</dbReference>
<dbReference type="AlphaFoldDB" id="A0A849IC62"/>
<protein>
    <submittedName>
        <fullName evidence="1">DUF29 family protein</fullName>
    </submittedName>
</protein>
<dbReference type="RefSeq" id="WP_171219130.1">
    <property type="nucleotide sequence ID" value="NZ_JABEPP010000004.1"/>
</dbReference>
<dbReference type="Gene3D" id="1.20.1220.20">
    <property type="entry name" value="Uncharcterised protein PF01724"/>
    <property type="match status" value="1"/>
</dbReference>
<evidence type="ECO:0000313" key="1">
    <source>
        <dbReference type="EMBL" id="NNM73630.1"/>
    </source>
</evidence>